<dbReference type="GO" id="GO:0008270">
    <property type="term" value="F:zinc ion binding"/>
    <property type="evidence" value="ECO:0007669"/>
    <property type="project" value="UniProtKB-KW"/>
</dbReference>
<dbReference type="Proteomes" id="UP000007646">
    <property type="component" value="Unassembled WGS sequence"/>
</dbReference>
<dbReference type="STRING" id="9785.ENSLAFP00000000810"/>
<evidence type="ECO:0000259" key="3">
    <source>
        <dbReference type="PROSITE" id="PS50157"/>
    </source>
</evidence>
<feature type="domain" description="C2H2-type" evidence="3">
    <location>
        <begin position="208"/>
        <end position="233"/>
    </location>
</feature>
<protein>
    <recommendedName>
        <fullName evidence="3">C2H2-type domain-containing protein</fullName>
    </recommendedName>
</protein>
<reference evidence="4" key="2">
    <citation type="submission" date="2025-08" db="UniProtKB">
        <authorList>
            <consortium name="Ensembl"/>
        </authorList>
    </citation>
    <scope>IDENTIFICATION</scope>
    <source>
        <strain evidence="4">Isolate ISIS603380</strain>
    </source>
</reference>
<dbReference type="HOGENOM" id="CLU_1217093_0_0_1"/>
<evidence type="ECO:0000313" key="4">
    <source>
        <dbReference type="Ensembl" id="ENSLAFP00000000810.3"/>
    </source>
</evidence>
<name>G3SMP6_LOXAF</name>
<feature type="compositionally biased region" description="Polar residues" evidence="2">
    <location>
        <begin position="125"/>
        <end position="140"/>
    </location>
</feature>
<dbReference type="InParanoid" id="G3SMP6"/>
<evidence type="ECO:0000313" key="5">
    <source>
        <dbReference type="Proteomes" id="UP000007646"/>
    </source>
</evidence>
<feature type="region of interest" description="Disordered" evidence="2">
    <location>
        <begin position="122"/>
        <end position="141"/>
    </location>
</feature>
<reference evidence="4 5" key="1">
    <citation type="submission" date="2009-06" db="EMBL/GenBank/DDBJ databases">
        <title>The Genome Sequence of Loxodonta africana (African elephant).</title>
        <authorList>
            <person name="Di Palma F."/>
            <person name="Heiman D."/>
            <person name="Young S."/>
            <person name="Johnson J."/>
            <person name="Lander E.S."/>
            <person name="Lindblad-Toh K."/>
        </authorList>
    </citation>
    <scope>NUCLEOTIDE SEQUENCE [LARGE SCALE GENOMIC DNA]</scope>
    <source>
        <strain evidence="4 5">Isolate ISIS603380</strain>
    </source>
</reference>
<dbReference type="eggNOG" id="KOG1721">
    <property type="taxonomic scope" value="Eukaryota"/>
</dbReference>
<sequence>HIWTKIYLKYIRVCFFAGYHPFKLGMLFHLEAEEKLWMMETETQRSEYSGEKCLKTETLQTYVALKYHFREELLCWHIWEQVASELTKHEDSTINLQGKSSQLLQGDSIHVAENENYVMKHRGDSSSCTENQEFPSSRTQDSWKKTYLSESQNQNRSKEFNMKKHEDFMKKSPFKEYIKTGAELQPYKCGQLFSDDCSQQLPLGRRPHMCSQCGKGFSYSLVLPIRPSVHRKE</sequence>
<evidence type="ECO:0000256" key="2">
    <source>
        <dbReference type="SAM" id="MobiDB-lite"/>
    </source>
</evidence>
<keyword evidence="5" id="KW-1185">Reference proteome</keyword>
<dbReference type="Ensembl" id="ENSLAFT00000000968.3">
    <property type="protein sequence ID" value="ENSLAFP00000000810.3"/>
    <property type="gene ID" value="ENSLAFG00000000966.3"/>
</dbReference>
<proteinExistence type="predicted"/>
<dbReference type="PROSITE" id="PS50157">
    <property type="entry name" value="ZINC_FINGER_C2H2_2"/>
    <property type="match status" value="1"/>
</dbReference>
<dbReference type="InterPro" id="IPR036236">
    <property type="entry name" value="Znf_C2H2_sf"/>
</dbReference>
<reference evidence="4" key="3">
    <citation type="submission" date="2025-09" db="UniProtKB">
        <authorList>
            <consortium name="Ensembl"/>
        </authorList>
    </citation>
    <scope>IDENTIFICATION</scope>
    <source>
        <strain evidence="4">Isolate ISIS603380</strain>
    </source>
</reference>
<keyword evidence="1" id="KW-0479">Metal-binding</keyword>
<keyword evidence="1" id="KW-0863">Zinc-finger</keyword>
<evidence type="ECO:0000256" key="1">
    <source>
        <dbReference type="PROSITE-ProRule" id="PRU00042"/>
    </source>
</evidence>
<keyword evidence="1" id="KW-0862">Zinc</keyword>
<organism evidence="4 5">
    <name type="scientific">Loxodonta africana</name>
    <name type="common">African elephant</name>
    <dbReference type="NCBI Taxonomy" id="9785"/>
    <lineage>
        <taxon>Eukaryota</taxon>
        <taxon>Metazoa</taxon>
        <taxon>Chordata</taxon>
        <taxon>Craniata</taxon>
        <taxon>Vertebrata</taxon>
        <taxon>Euteleostomi</taxon>
        <taxon>Mammalia</taxon>
        <taxon>Eutheria</taxon>
        <taxon>Afrotheria</taxon>
        <taxon>Proboscidea</taxon>
        <taxon>Elephantidae</taxon>
        <taxon>Loxodonta</taxon>
    </lineage>
</organism>
<accession>G3SMP6</accession>
<dbReference type="SUPFAM" id="SSF57667">
    <property type="entry name" value="beta-beta-alpha zinc fingers"/>
    <property type="match status" value="1"/>
</dbReference>
<dbReference type="AlphaFoldDB" id="G3SMP6"/>
<dbReference type="InterPro" id="IPR013087">
    <property type="entry name" value="Znf_C2H2_type"/>
</dbReference>
<dbReference type="OMA" id="CTENQEF"/>